<feature type="transmembrane region" description="Helical" evidence="1">
    <location>
        <begin position="40"/>
        <end position="59"/>
    </location>
</feature>
<protein>
    <recommendedName>
        <fullName evidence="5">LPXTG-motif cell wall anchor domain-containing protein</fullName>
    </recommendedName>
</protein>
<dbReference type="RefSeq" id="WP_084018619.1">
    <property type="nucleotide sequence ID" value="NZ_FWXS01000011.1"/>
</dbReference>
<keyword evidence="2" id="KW-0732">Signal</keyword>
<name>A0A1W2CKR1_9FLAO</name>
<dbReference type="EMBL" id="FWXS01000011">
    <property type="protein sequence ID" value="SMC85793.1"/>
    <property type="molecule type" value="Genomic_DNA"/>
</dbReference>
<evidence type="ECO:0000256" key="1">
    <source>
        <dbReference type="SAM" id="Phobius"/>
    </source>
</evidence>
<keyword evidence="1" id="KW-0472">Membrane</keyword>
<feature type="chain" id="PRO_5012822826" description="LPXTG-motif cell wall anchor domain-containing protein" evidence="2">
    <location>
        <begin position="25"/>
        <end position="67"/>
    </location>
</feature>
<dbReference type="AlphaFoldDB" id="A0A1W2CKR1"/>
<keyword evidence="4" id="KW-1185">Reference proteome</keyword>
<keyword evidence="1" id="KW-0812">Transmembrane</keyword>
<reference evidence="3 4" key="1">
    <citation type="submission" date="2017-04" db="EMBL/GenBank/DDBJ databases">
        <authorList>
            <person name="Afonso C.L."/>
            <person name="Miller P.J."/>
            <person name="Scott M.A."/>
            <person name="Spackman E."/>
            <person name="Goraichik I."/>
            <person name="Dimitrov K.M."/>
            <person name="Suarez D.L."/>
            <person name="Swayne D.E."/>
        </authorList>
    </citation>
    <scope>NUCLEOTIDE SEQUENCE [LARGE SCALE GENOMIC DNA]</scope>
    <source>
        <strain evidence="3 4">CGMCC 1.12708</strain>
    </source>
</reference>
<accession>A0A1W2CKR1</accession>
<evidence type="ECO:0000256" key="2">
    <source>
        <dbReference type="SAM" id="SignalP"/>
    </source>
</evidence>
<evidence type="ECO:0000313" key="4">
    <source>
        <dbReference type="Proteomes" id="UP000192393"/>
    </source>
</evidence>
<feature type="signal peptide" evidence="2">
    <location>
        <begin position="1"/>
        <end position="24"/>
    </location>
</feature>
<evidence type="ECO:0000313" key="3">
    <source>
        <dbReference type="EMBL" id="SMC85793.1"/>
    </source>
</evidence>
<keyword evidence="1" id="KW-1133">Transmembrane helix</keyword>
<gene>
    <name evidence="3" type="ORF">SAMN06296427_1111</name>
</gene>
<sequence>MKRGIHKYGLLAFLWLTYTLPALADPNDPDDGDDPQAPIDNWLLLLILAGVALGIYFIMKNKNKQIA</sequence>
<organism evidence="3 4">
    <name type="scientific">Moheibacter sediminis</name>
    <dbReference type="NCBI Taxonomy" id="1434700"/>
    <lineage>
        <taxon>Bacteria</taxon>
        <taxon>Pseudomonadati</taxon>
        <taxon>Bacteroidota</taxon>
        <taxon>Flavobacteriia</taxon>
        <taxon>Flavobacteriales</taxon>
        <taxon>Weeksellaceae</taxon>
        <taxon>Moheibacter</taxon>
    </lineage>
</organism>
<evidence type="ECO:0008006" key="5">
    <source>
        <dbReference type="Google" id="ProtNLM"/>
    </source>
</evidence>
<dbReference type="Proteomes" id="UP000192393">
    <property type="component" value="Unassembled WGS sequence"/>
</dbReference>
<proteinExistence type="predicted"/>